<sequence length="62" mass="5969">MSDVVLGFGDMGGGGGGGSASLGKTSVEGVFSDSGSGSFAAVLDGDAVPVTDFFLEGEFGME</sequence>
<dbReference type="EMBL" id="KQ965751">
    <property type="protein sequence ID" value="KXS16652.1"/>
    <property type="molecule type" value="Genomic_DNA"/>
</dbReference>
<name>A0A139AIL6_GONPJ</name>
<evidence type="ECO:0000256" key="1">
    <source>
        <dbReference type="SAM" id="MobiDB-lite"/>
    </source>
</evidence>
<feature type="region of interest" description="Disordered" evidence="1">
    <location>
        <begin position="1"/>
        <end position="20"/>
    </location>
</feature>
<keyword evidence="3" id="KW-1185">Reference proteome</keyword>
<reference evidence="2 3" key="1">
    <citation type="journal article" date="2015" name="Genome Biol. Evol.">
        <title>Phylogenomic analyses indicate that early fungi evolved digesting cell walls of algal ancestors of land plants.</title>
        <authorList>
            <person name="Chang Y."/>
            <person name="Wang S."/>
            <person name="Sekimoto S."/>
            <person name="Aerts A.L."/>
            <person name="Choi C."/>
            <person name="Clum A."/>
            <person name="LaButti K.M."/>
            <person name="Lindquist E.A."/>
            <person name="Yee Ngan C."/>
            <person name="Ohm R.A."/>
            <person name="Salamov A.A."/>
            <person name="Grigoriev I.V."/>
            <person name="Spatafora J.W."/>
            <person name="Berbee M.L."/>
        </authorList>
    </citation>
    <scope>NUCLEOTIDE SEQUENCE [LARGE SCALE GENOMIC DNA]</scope>
    <source>
        <strain evidence="2 3">JEL478</strain>
    </source>
</reference>
<proteinExistence type="predicted"/>
<feature type="compositionally biased region" description="Gly residues" evidence="1">
    <location>
        <begin position="9"/>
        <end position="20"/>
    </location>
</feature>
<organism evidence="2 3">
    <name type="scientific">Gonapodya prolifera (strain JEL478)</name>
    <name type="common">Monoblepharis prolifera</name>
    <dbReference type="NCBI Taxonomy" id="1344416"/>
    <lineage>
        <taxon>Eukaryota</taxon>
        <taxon>Fungi</taxon>
        <taxon>Fungi incertae sedis</taxon>
        <taxon>Chytridiomycota</taxon>
        <taxon>Chytridiomycota incertae sedis</taxon>
        <taxon>Monoblepharidomycetes</taxon>
        <taxon>Monoblepharidales</taxon>
        <taxon>Gonapodyaceae</taxon>
        <taxon>Gonapodya</taxon>
    </lineage>
</organism>
<protein>
    <submittedName>
        <fullName evidence="2">Uncharacterized protein</fullName>
    </submittedName>
</protein>
<dbReference type="AlphaFoldDB" id="A0A139AIL6"/>
<dbReference type="Proteomes" id="UP000070544">
    <property type="component" value="Unassembled WGS sequence"/>
</dbReference>
<gene>
    <name evidence="2" type="ORF">M427DRAFT_55304</name>
</gene>
<accession>A0A139AIL6</accession>
<evidence type="ECO:0000313" key="2">
    <source>
        <dbReference type="EMBL" id="KXS16652.1"/>
    </source>
</evidence>
<evidence type="ECO:0000313" key="3">
    <source>
        <dbReference type="Proteomes" id="UP000070544"/>
    </source>
</evidence>